<dbReference type="AlphaFoldDB" id="A0A6J6B7C3"/>
<keyword evidence="1" id="KW-0812">Transmembrane</keyword>
<feature type="transmembrane region" description="Helical" evidence="1">
    <location>
        <begin position="214"/>
        <end position="235"/>
    </location>
</feature>
<proteinExistence type="predicted"/>
<feature type="transmembrane region" description="Helical" evidence="1">
    <location>
        <begin position="12"/>
        <end position="42"/>
    </location>
</feature>
<feature type="transmembrane region" description="Helical" evidence="1">
    <location>
        <begin position="149"/>
        <end position="167"/>
    </location>
</feature>
<feature type="transmembrane region" description="Helical" evidence="1">
    <location>
        <begin position="256"/>
        <end position="280"/>
    </location>
</feature>
<dbReference type="Pfam" id="PF19877">
    <property type="entry name" value="DUF6350"/>
    <property type="match status" value="1"/>
</dbReference>
<feature type="transmembrane region" description="Helical" evidence="1">
    <location>
        <begin position="81"/>
        <end position="102"/>
    </location>
</feature>
<feature type="transmembrane region" description="Helical" evidence="1">
    <location>
        <begin position="114"/>
        <end position="137"/>
    </location>
</feature>
<reference evidence="2" key="1">
    <citation type="submission" date="2020-05" db="EMBL/GenBank/DDBJ databases">
        <authorList>
            <person name="Chiriac C."/>
            <person name="Salcher M."/>
            <person name="Ghai R."/>
            <person name="Kavagutti S V."/>
        </authorList>
    </citation>
    <scope>NUCLEOTIDE SEQUENCE</scope>
</reference>
<feature type="transmembrane region" description="Helical" evidence="1">
    <location>
        <begin position="312"/>
        <end position="331"/>
    </location>
</feature>
<sequence length="424" mass="44001">MAKSAEPGTRSVALLIGGFDALVVAAGVIAILVAGTTLSWWLDSGLTDSWVSSFRNAVDIWFAMHGVGINFAAGTFGTLQVPAFVISSFPLGAVLLIFGLGWRGGIRLYGSAELWPAWLTATLVYGGISALMLPLAATKELSPDPVAAYFLPTLVYVGGVVCGSLFGSTPHSAVKLSLATERIAGREWLLGLSGKVNWVLRSLASPALRAGTGFVVAMQAISATAVAILLGLNWLNVIQLYEQLQGGVFGGLGSTLLQLAFLPNLIFFASTWIAGVGFAIGTGSSVSPLGTALGPIPTVPVFGAIPVGDSSIGMIILIVPVLVALIATVAVKNHTGEARHNFATPLSASIAMGLSIGFVAAIEMTLLALLTHLSIGPGRMQNIGADPIWVFVWIFLEVAPIAFLASFYAARPSAASPIPEHLKR</sequence>
<gene>
    <name evidence="2" type="ORF">UFOPK1433_00168</name>
</gene>
<keyword evidence="1" id="KW-0472">Membrane</keyword>
<feature type="transmembrane region" description="Helical" evidence="1">
    <location>
        <begin position="343"/>
        <end position="368"/>
    </location>
</feature>
<dbReference type="EMBL" id="CAEZSN010000011">
    <property type="protein sequence ID" value="CAB4534921.1"/>
    <property type="molecule type" value="Genomic_DNA"/>
</dbReference>
<protein>
    <submittedName>
        <fullName evidence="2">Unannotated protein</fullName>
    </submittedName>
</protein>
<evidence type="ECO:0000313" key="2">
    <source>
        <dbReference type="EMBL" id="CAB4534921.1"/>
    </source>
</evidence>
<dbReference type="InterPro" id="IPR045931">
    <property type="entry name" value="DUF6350"/>
</dbReference>
<keyword evidence="1" id="KW-1133">Transmembrane helix</keyword>
<feature type="transmembrane region" description="Helical" evidence="1">
    <location>
        <begin position="388"/>
        <end position="410"/>
    </location>
</feature>
<accession>A0A6J6B7C3</accession>
<name>A0A6J6B7C3_9ZZZZ</name>
<organism evidence="2">
    <name type="scientific">freshwater metagenome</name>
    <dbReference type="NCBI Taxonomy" id="449393"/>
    <lineage>
        <taxon>unclassified sequences</taxon>
        <taxon>metagenomes</taxon>
        <taxon>ecological metagenomes</taxon>
    </lineage>
</organism>
<evidence type="ECO:0000256" key="1">
    <source>
        <dbReference type="SAM" id="Phobius"/>
    </source>
</evidence>